<evidence type="ECO:0000313" key="3">
    <source>
        <dbReference type="Proteomes" id="UP000186997"/>
    </source>
</evidence>
<dbReference type="AlphaFoldDB" id="A0A1R3XLB7"/>
<keyword evidence="1" id="KW-0472">Membrane</keyword>
<gene>
    <name evidence="2" type="ORF">SAMN05421665_3510</name>
</gene>
<feature type="transmembrane region" description="Helical" evidence="1">
    <location>
        <begin position="49"/>
        <end position="70"/>
    </location>
</feature>
<dbReference type="RefSeq" id="WP_131825043.1">
    <property type="nucleotide sequence ID" value="NZ_FTPR01000004.1"/>
</dbReference>
<keyword evidence="1" id="KW-1133">Transmembrane helix</keyword>
<organism evidence="2 3">
    <name type="scientific">Yoonia rosea</name>
    <dbReference type="NCBI Taxonomy" id="287098"/>
    <lineage>
        <taxon>Bacteria</taxon>
        <taxon>Pseudomonadati</taxon>
        <taxon>Pseudomonadota</taxon>
        <taxon>Alphaproteobacteria</taxon>
        <taxon>Rhodobacterales</taxon>
        <taxon>Paracoccaceae</taxon>
        <taxon>Yoonia</taxon>
    </lineage>
</organism>
<name>A0A1R3XLB7_9RHOB</name>
<dbReference type="EMBL" id="FTPR01000004">
    <property type="protein sequence ID" value="SIT91891.1"/>
    <property type="molecule type" value="Genomic_DNA"/>
</dbReference>
<reference evidence="3" key="1">
    <citation type="submission" date="2017-01" db="EMBL/GenBank/DDBJ databases">
        <authorList>
            <person name="Varghese N."/>
            <person name="Submissions S."/>
        </authorList>
    </citation>
    <scope>NUCLEOTIDE SEQUENCE [LARGE SCALE GENOMIC DNA]</scope>
    <source>
        <strain evidence="3">DSM 29591</strain>
    </source>
</reference>
<keyword evidence="3" id="KW-1185">Reference proteome</keyword>
<proteinExistence type="predicted"/>
<feature type="transmembrane region" description="Helical" evidence="1">
    <location>
        <begin position="7"/>
        <end position="29"/>
    </location>
</feature>
<protein>
    <submittedName>
        <fullName evidence="2">Uncharacterized protein</fullName>
    </submittedName>
</protein>
<dbReference type="Proteomes" id="UP000186997">
    <property type="component" value="Unassembled WGS sequence"/>
</dbReference>
<evidence type="ECO:0000313" key="2">
    <source>
        <dbReference type="EMBL" id="SIT91891.1"/>
    </source>
</evidence>
<keyword evidence="1" id="KW-0812">Transmembrane</keyword>
<sequence>MRLLKYFSACVVVGFVVCAFAYGFQLLAWEIIGWLDVPSGGAIAFCIDFTFKIGGMALMALGFFIISGLIKELNDGR</sequence>
<accession>A0A1R3XLB7</accession>
<evidence type="ECO:0000256" key="1">
    <source>
        <dbReference type="SAM" id="Phobius"/>
    </source>
</evidence>